<dbReference type="AlphaFoldDB" id="A0A4Z0QDZ1"/>
<organism evidence="2 3">
    <name type="scientific">Hymenobacter metallicola</name>
    <dbReference type="NCBI Taxonomy" id="2563114"/>
    <lineage>
        <taxon>Bacteria</taxon>
        <taxon>Pseudomonadati</taxon>
        <taxon>Bacteroidota</taxon>
        <taxon>Cytophagia</taxon>
        <taxon>Cytophagales</taxon>
        <taxon>Hymenobacteraceae</taxon>
        <taxon>Hymenobacter</taxon>
    </lineage>
</organism>
<protein>
    <submittedName>
        <fullName evidence="2">T9SS type A sorting domain-containing protein</fullName>
    </submittedName>
</protein>
<evidence type="ECO:0000259" key="1">
    <source>
        <dbReference type="Pfam" id="PF18962"/>
    </source>
</evidence>
<dbReference type="EMBL" id="SRMB01000002">
    <property type="protein sequence ID" value="TGE27393.1"/>
    <property type="molecule type" value="Genomic_DNA"/>
</dbReference>
<feature type="domain" description="Secretion system C-terminal sorting" evidence="1">
    <location>
        <begin position="594"/>
        <end position="663"/>
    </location>
</feature>
<keyword evidence="3" id="KW-1185">Reference proteome</keyword>
<reference evidence="2 3" key="1">
    <citation type="submission" date="2019-04" db="EMBL/GenBank/DDBJ databases">
        <authorList>
            <person name="Feng G."/>
            <person name="Zhang J."/>
            <person name="Zhu H."/>
        </authorList>
    </citation>
    <scope>NUCLEOTIDE SEQUENCE [LARGE SCALE GENOMIC DNA]</scope>
    <source>
        <strain evidence="2 3">9PBR-1</strain>
    </source>
</reference>
<dbReference type="Pfam" id="PF18962">
    <property type="entry name" value="Por_Secre_tail"/>
    <property type="match status" value="1"/>
</dbReference>
<sequence>MDDKLHYTKASGLLVRPFTSSYFCMKHSLRLPIHLVSACLATLLTGHAASAQSGSAYYSSFVNPVAPNNYAVGSTDNGLCLGCFVANPERAADKDLNNYAVIQNTLGVVGGGVSLNLGLSGTGMVNYRAGVVISTGSALNATALATLTLRTYLNGNPQQEVQGSDAIVSTRLLSDSRYSVEFVSSQAFDKIELTVGGVLNGINTVRVLYAYAVPAATQLTQAIGYLSRSAQPAAGDYVVRSGGGSPVAVCLGTGVTSPENTVDLDLNNYATLKTVAGVNACSTALRVKLEGTAPAGYQAGFVVGNSSVVDLNVLDGLQLTTYLNGVAQETRSGASLLRLTLLPDNRYQVSFKSNQAFNQVEIKQGALVSALNTLQVYYGFGIEPRAFRDITPVLSDFAAPQRGSEYQESANGLACIGCYSSTTAKAADNVFTPGDYAQVQFPVLALGTYRLKLRLNGAGKAGNLAGIVLRTNKGLLNTTLLQNVRINTYAGATGDQLVESASGTGLLDLGLISDNRREVAFLTKQDFDWVEVELTGGVGLFSDARIYYAFAEDPNPAFPTLVAPAGDTPPPPPAELRTSRTGAALGSSAGVMQVFPNPATGGQQVEIALATPPAAGSKVLVYNMLGKLVRSVAAAERTVRLPVAQLSAGLYQVVLVDAKGSRVGHQQLIVAQ</sequence>
<accession>A0A4Z0QDZ1</accession>
<dbReference type="OrthoDB" id="2582440at2"/>
<dbReference type="Proteomes" id="UP000298471">
    <property type="component" value="Unassembled WGS sequence"/>
</dbReference>
<dbReference type="NCBIfam" id="TIGR04183">
    <property type="entry name" value="Por_Secre_tail"/>
    <property type="match status" value="1"/>
</dbReference>
<evidence type="ECO:0000313" key="3">
    <source>
        <dbReference type="Proteomes" id="UP000298471"/>
    </source>
</evidence>
<name>A0A4Z0QDZ1_9BACT</name>
<comment type="caution">
    <text evidence="2">The sequence shown here is derived from an EMBL/GenBank/DDBJ whole genome shotgun (WGS) entry which is preliminary data.</text>
</comment>
<proteinExistence type="predicted"/>
<evidence type="ECO:0000313" key="2">
    <source>
        <dbReference type="EMBL" id="TGE27393.1"/>
    </source>
</evidence>
<dbReference type="InterPro" id="IPR026444">
    <property type="entry name" value="Secre_tail"/>
</dbReference>
<gene>
    <name evidence="2" type="ORF">E5K02_13515</name>
</gene>